<dbReference type="PANTHER" id="PTHR12506:SF41">
    <property type="entry name" value="ZINC FINGER CCCH DOMAIN-CONTAINING PROTEIN 58"/>
    <property type="match status" value="1"/>
</dbReference>
<dbReference type="Proteomes" id="UP000836841">
    <property type="component" value="Unassembled WGS sequence"/>
</dbReference>
<evidence type="ECO:0000313" key="8">
    <source>
        <dbReference type="EMBL" id="CAH2041983.1"/>
    </source>
</evidence>
<keyword evidence="2 5" id="KW-0863">Zinc-finger</keyword>
<evidence type="ECO:0000256" key="4">
    <source>
        <dbReference type="ARBA" id="ARBA00023125"/>
    </source>
</evidence>
<dbReference type="Gene3D" id="2.30.30.1190">
    <property type="match status" value="1"/>
</dbReference>
<comment type="caution">
    <text evidence="8">The sequence shown here is derived from an EMBL/GenBank/DDBJ whole genome shotgun (WGS) entry which is preliminary data.</text>
</comment>
<feature type="zinc finger region" description="C3H1-type" evidence="5">
    <location>
        <begin position="97"/>
        <end position="125"/>
    </location>
</feature>
<evidence type="ECO:0000256" key="5">
    <source>
        <dbReference type="PROSITE-ProRule" id="PRU00723"/>
    </source>
</evidence>
<dbReference type="EMBL" id="CAJVSB020000149">
    <property type="protein sequence ID" value="CAH2041983.1"/>
    <property type="molecule type" value="Genomic_DNA"/>
</dbReference>
<dbReference type="SUPFAM" id="SSF90229">
    <property type="entry name" value="CCCH zinc finger"/>
    <property type="match status" value="4"/>
</dbReference>
<dbReference type="GO" id="GO:0003729">
    <property type="term" value="F:mRNA binding"/>
    <property type="evidence" value="ECO:0007669"/>
    <property type="project" value="UniProtKB-ARBA"/>
</dbReference>
<evidence type="ECO:0000256" key="1">
    <source>
        <dbReference type="ARBA" id="ARBA00022723"/>
    </source>
</evidence>
<dbReference type="Pfam" id="PF00642">
    <property type="entry name" value="zf-CCCH"/>
    <property type="match status" value="4"/>
</dbReference>
<feature type="domain" description="C3H1-type" evidence="7">
    <location>
        <begin position="51"/>
        <end position="79"/>
    </location>
</feature>
<sequence length="417" mass="45407">HDPAEDWSSPGGETGLEGQSTVQIRQIQPMMRRDLGGGDQKEEGEESYLARPDAADCEHYLRTGFCGFGSRCPYNHHRDRSTVIGAVRAGGEELPERAGQPVCQYYMRTGTCKYGASCKYHHPRQGCRAVTPMPLNIFGYPLRLGEKECSYYMKTGLCKFGPTCKFHHPLPDSMVQAPTAGPLPVPAPMPASLVYPSKQSPPAPSPEQYAQVARNWAVGRPPLVPGSYLQGPSSSLLLAQGTVPHTGWDPYQAPVNPVASLSTPSTVGAAPIYGLTQLSPSTPAYTGAYLPLPTIPGSSSSSLKEQKFPERPGQPECQYYMKTGDCKFGSSCKYHHPPEWSTGYSNYFLSPIGLPMRPIKLAGTLDGYFFLHSSGDGISVKHGGKLKKAEQGMGTSAAAWVEEARRLESRLEHYPFY</sequence>
<evidence type="ECO:0000256" key="3">
    <source>
        <dbReference type="ARBA" id="ARBA00022833"/>
    </source>
</evidence>
<reference evidence="8 9" key="1">
    <citation type="submission" date="2022-03" db="EMBL/GenBank/DDBJ databases">
        <authorList>
            <person name="Nunn A."/>
            <person name="Chopra R."/>
            <person name="Nunn A."/>
            <person name="Contreras Garrido A."/>
        </authorList>
    </citation>
    <scope>NUCLEOTIDE SEQUENCE [LARGE SCALE GENOMIC DNA]</scope>
</reference>
<feature type="domain" description="C3H1-type" evidence="7">
    <location>
        <begin position="311"/>
        <end position="339"/>
    </location>
</feature>
<dbReference type="InterPro" id="IPR000571">
    <property type="entry name" value="Znf_CCCH"/>
</dbReference>
<feature type="compositionally biased region" description="Basic and acidic residues" evidence="6">
    <location>
        <begin position="31"/>
        <end position="41"/>
    </location>
</feature>
<evidence type="ECO:0000256" key="6">
    <source>
        <dbReference type="SAM" id="MobiDB-lite"/>
    </source>
</evidence>
<dbReference type="PROSITE" id="PS50103">
    <property type="entry name" value="ZF_C3H1"/>
    <property type="match status" value="4"/>
</dbReference>
<dbReference type="SMART" id="SM00356">
    <property type="entry name" value="ZnF_C3H1"/>
    <property type="match status" value="4"/>
</dbReference>
<dbReference type="GO" id="GO:0008270">
    <property type="term" value="F:zinc ion binding"/>
    <property type="evidence" value="ECO:0007669"/>
    <property type="project" value="UniProtKB-KW"/>
</dbReference>
<keyword evidence="4" id="KW-0238">DNA-binding</keyword>
<feature type="compositionally biased region" description="Polar residues" evidence="6">
    <location>
        <begin position="17"/>
        <end position="26"/>
    </location>
</feature>
<feature type="non-terminal residue" evidence="8">
    <location>
        <position position="1"/>
    </location>
</feature>
<keyword evidence="1 5" id="KW-0479">Metal-binding</keyword>
<feature type="region of interest" description="Disordered" evidence="6">
    <location>
        <begin position="1"/>
        <end position="49"/>
    </location>
</feature>
<proteinExistence type="predicted"/>
<feature type="domain" description="C3H1-type" evidence="7">
    <location>
        <begin position="97"/>
        <end position="125"/>
    </location>
</feature>
<name>A0AAU9RG83_THLAR</name>
<feature type="zinc finger region" description="C3H1-type" evidence="5">
    <location>
        <begin position="51"/>
        <end position="79"/>
    </location>
</feature>
<dbReference type="GO" id="GO:0003677">
    <property type="term" value="F:DNA binding"/>
    <property type="evidence" value="ECO:0007669"/>
    <property type="project" value="UniProtKB-KW"/>
</dbReference>
<dbReference type="InterPro" id="IPR050974">
    <property type="entry name" value="Plant_ZF_CCCH"/>
</dbReference>
<dbReference type="Gene3D" id="4.10.1000.10">
    <property type="entry name" value="Zinc finger, CCCH-type"/>
    <property type="match status" value="2"/>
</dbReference>
<feature type="zinc finger region" description="C3H1-type" evidence="5">
    <location>
        <begin position="311"/>
        <end position="339"/>
    </location>
</feature>
<feature type="domain" description="C3H1-type" evidence="7">
    <location>
        <begin position="143"/>
        <end position="171"/>
    </location>
</feature>
<dbReference type="PANTHER" id="PTHR12506">
    <property type="entry name" value="PROTEIN PHOSPHATASE RELATED"/>
    <property type="match status" value="1"/>
</dbReference>
<evidence type="ECO:0000313" key="9">
    <source>
        <dbReference type="Proteomes" id="UP000836841"/>
    </source>
</evidence>
<gene>
    <name evidence="8" type="ORF">TAV2_LOCUS4619</name>
</gene>
<feature type="zinc finger region" description="C3H1-type" evidence="5">
    <location>
        <begin position="143"/>
        <end position="171"/>
    </location>
</feature>
<keyword evidence="3 5" id="KW-0862">Zinc</keyword>
<evidence type="ECO:0000256" key="2">
    <source>
        <dbReference type="ARBA" id="ARBA00022771"/>
    </source>
</evidence>
<accession>A0AAU9RG83</accession>
<evidence type="ECO:0000259" key="7">
    <source>
        <dbReference type="PROSITE" id="PS50103"/>
    </source>
</evidence>
<dbReference type="InterPro" id="IPR036855">
    <property type="entry name" value="Znf_CCCH_sf"/>
</dbReference>
<keyword evidence="9" id="KW-1185">Reference proteome</keyword>
<organism evidence="8 9">
    <name type="scientific">Thlaspi arvense</name>
    <name type="common">Field penny-cress</name>
    <dbReference type="NCBI Taxonomy" id="13288"/>
    <lineage>
        <taxon>Eukaryota</taxon>
        <taxon>Viridiplantae</taxon>
        <taxon>Streptophyta</taxon>
        <taxon>Embryophyta</taxon>
        <taxon>Tracheophyta</taxon>
        <taxon>Spermatophyta</taxon>
        <taxon>Magnoliopsida</taxon>
        <taxon>eudicotyledons</taxon>
        <taxon>Gunneridae</taxon>
        <taxon>Pentapetalae</taxon>
        <taxon>rosids</taxon>
        <taxon>malvids</taxon>
        <taxon>Brassicales</taxon>
        <taxon>Brassicaceae</taxon>
        <taxon>Thlaspideae</taxon>
        <taxon>Thlaspi</taxon>
    </lineage>
</organism>
<protein>
    <recommendedName>
        <fullName evidence="7">C3H1-type domain-containing protein</fullName>
    </recommendedName>
</protein>
<dbReference type="AlphaFoldDB" id="A0AAU9RG83"/>